<evidence type="ECO:0000256" key="4">
    <source>
        <dbReference type="ARBA" id="ARBA00023163"/>
    </source>
</evidence>
<keyword evidence="3" id="KW-0238">DNA-binding</keyword>
<evidence type="ECO:0000259" key="8">
    <source>
        <dbReference type="PROSITE" id="PS51297"/>
    </source>
</evidence>
<evidence type="ECO:0000256" key="1">
    <source>
        <dbReference type="ARBA" id="ARBA00004123"/>
    </source>
</evidence>
<evidence type="ECO:0000256" key="3">
    <source>
        <dbReference type="ARBA" id="ARBA00023125"/>
    </source>
</evidence>
<keyword evidence="6" id="KW-0175">Coiled coil</keyword>
<dbReference type="GO" id="GO:0000977">
    <property type="term" value="F:RNA polymerase II transcription regulatory region sequence-specific DNA binding"/>
    <property type="evidence" value="ECO:0007669"/>
    <property type="project" value="InterPro"/>
</dbReference>
<dbReference type="GO" id="GO:0046983">
    <property type="term" value="F:protein dimerization activity"/>
    <property type="evidence" value="ECO:0007669"/>
    <property type="project" value="InterPro"/>
</dbReference>
<dbReference type="InterPro" id="IPR050142">
    <property type="entry name" value="MADS-box/MEF2_TF"/>
</dbReference>
<dbReference type="SUPFAM" id="SSF55455">
    <property type="entry name" value="SRF-like"/>
    <property type="match status" value="1"/>
</dbReference>
<keyword evidence="4" id="KW-0804">Transcription</keyword>
<feature type="coiled-coil region" evidence="6">
    <location>
        <begin position="77"/>
        <end position="139"/>
    </location>
</feature>
<protein>
    <submittedName>
        <fullName evidence="9">MADS transcription factor AP3-2</fullName>
    </submittedName>
</protein>
<dbReference type="PANTHER" id="PTHR48019">
    <property type="entry name" value="SERUM RESPONSE FACTOR HOMOLOG"/>
    <property type="match status" value="1"/>
</dbReference>
<name>A0A7L7T481_9MAGN</name>
<proteinExistence type="evidence at transcript level"/>
<dbReference type="GO" id="GO:0048437">
    <property type="term" value="P:floral organ development"/>
    <property type="evidence" value="ECO:0007669"/>
    <property type="project" value="UniProtKB-ARBA"/>
</dbReference>
<evidence type="ECO:0000256" key="5">
    <source>
        <dbReference type="ARBA" id="ARBA00023242"/>
    </source>
</evidence>
<dbReference type="InterPro" id="IPR033896">
    <property type="entry name" value="MEF2-like_N"/>
</dbReference>
<accession>A0A7L7T481</accession>
<feature type="domain" description="MADS-box" evidence="7">
    <location>
        <begin position="1"/>
        <end position="61"/>
    </location>
</feature>
<gene>
    <name evidence="9" type="primary">AP3-2</name>
</gene>
<dbReference type="AlphaFoldDB" id="A0A7L7T481"/>
<dbReference type="PROSITE" id="PS50066">
    <property type="entry name" value="MADS_BOX_2"/>
    <property type="match status" value="1"/>
</dbReference>
<dbReference type="GO" id="GO:0045944">
    <property type="term" value="P:positive regulation of transcription by RNA polymerase II"/>
    <property type="evidence" value="ECO:0007669"/>
    <property type="project" value="InterPro"/>
</dbReference>
<dbReference type="PROSITE" id="PS00350">
    <property type="entry name" value="MADS_BOX_1"/>
    <property type="match status" value="1"/>
</dbReference>
<feature type="domain" description="K-box" evidence="8">
    <location>
        <begin position="84"/>
        <end position="175"/>
    </location>
</feature>
<dbReference type="PRINTS" id="PR00404">
    <property type="entry name" value="MADSDOMAIN"/>
</dbReference>
<evidence type="ECO:0000313" key="9">
    <source>
        <dbReference type="EMBL" id="QOC69168.1"/>
    </source>
</evidence>
<evidence type="ECO:0000256" key="2">
    <source>
        <dbReference type="ARBA" id="ARBA00023015"/>
    </source>
</evidence>
<dbReference type="CDD" id="cd00265">
    <property type="entry name" value="MADS_MEF2_like"/>
    <property type="match status" value="1"/>
</dbReference>
<dbReference type="SMART" id="SM00432">
    <property type="entry name" value="MADS"/>
    <property type="match status" value="1"/>
</dbReference>
<evidence type="ECO:0000259" key="7">
    <source>
        <dbReference type="PROSITE" id="PS50066"/>
    </source>
</evidence>
<dbReference type="InterPro" id="IPR036879">
    <property type="entry name" value="TF_MADSbox_sf"/>
</dbReference>
<dbReference type="GO" id="GO:0003700">
    <property type="term" value="F:DNA-binding transcription factor activity"/>
    <property type="evidence" value="ECO:0007669"/>
    <property type="project" value="InterPro"/>
</dbReference>
<dbReference type="Gene3D" id="3.40.1810.10">
    <property type="entry name" value="Transcription factor, MADS-box"/>
    <property type="match status" value="1"/>
</dbReference>
<reference evidence="9" key="1">
    <citation type="submission" date="2019-12" db="EMBL/GenBank/DDBJ databases">
        <authorList>
            <person name="Duan X."/>
            <person name="Zhao C."/>
            <person name="Zhang R."/>
            <person name="Jiang Y."/>
            <person name="Shan H."/>
            <person name="Kong H."/>
        </authorList>
    </citation>
    <scope>NUCLEOTIDE SEQUENCE</scope>
</reference>
<dbReference type="Pfam" id="PF00319">
    <property type="entry name" value="SRF-TF"/>
    <property type="match status" value="1"/>
</dbReference>
<sequence length="208" mass="24424">MGRGKIEIKKIENSTNRQVTYSKRRTGIMKKAKELTVLCDAEVSLIMFSSTRKLSEFISPSTSVKKIFDRYQQVTGKQLWQHHYEKMQENLNKLKDVNNNLRREIRQRKGDDDLDDLNIQELRDLEQNMEKSVKAVRDRKFHVICTQTDTSKKKIKNLQETHKFLLCELDQIELGSHFESSSFGLANRSSHEFAFRFQPSTPNLQEGR</sequence>
<keyword evidence="5" id="KW-0539">Nucleus</keyword>
<keyword evidence="2" id="KW-0805">Transcription regulation</keyword>
<dbReference type="FunFam" id="3.40.1810.10:FF:000016">
    <property type="entry name" value="MADS-box transcription factor 16"/>
    <property type="match status" value="1"/>
</dbReference>
<dbReference type="InterPro" id="IPR002487">
    <property type="entry name" value="TF_Kbox"/>
</dbReference>
<dbReference type="PROSITE" id="PS51297">
    <property type="entry name" value="K_BOX"/>
    <property type="match status" value="1"/>
</dbReference>
<comment type="subcellular location">
    <subcellularLocation>
        <location evidence="1">Nucleus</location>
    </subcellularLocation>
</comment>
<dbReference type="InterPro" id="IPR002100">
    <property type="entry name" value="TF_MADSbox"/>
</dbReference>
<organism evidence="9">
    <name type="scientific">Berberis sp. CZ-2020</name>
    <dbReference type="NCBI Taxonomy" id="2774090"/>
    <lineage>
        <taxon>Eukaryota</taxon>
        <taxon>Viridiplantae</taxon>
        <taxon>Streptophyta</taxon>
        <taxon>Embryophyta</taxon>
        <taxon>Tracheophyta</taxon>
        <taxon>Spermatophyta</taxon>
        <taxon>Magnoliopsida</taxon>
        <taxon>Ranunculales</taxon>
        <taxon>Berberidaceae</taxon>
        <taxon>Berberidoideae</taxon>
        <taxon>Berberideae</taxon>
        <taxon>Berberis</taxon>
    </lineage>
</organism>
<dbReference type="GO" id="GO:0005634">
    <property type="term" value="C:nucleus"/>
    <property type="evidence" value="ECO:0007669"/>
    <property type="project" value="UniProtKB-SubCell"/>
</dbReference>
<dbReference type="Pfam" id="PF01486">
    <property type="entry name" value="K-box"/>
    <property type="match status" value="1"/>
</dbReference>
<dbReference type="EMBL" id="MN832792">
    <property type="protein sequence ID" value="QOC69168.1"/>
    <property type="molecule type" value="mRNA"/>
</dbReference>
<evidence type="ECO:0000256" key="6">
    <source>
        <dbReference type="SAM" id="Coils"/>
    </source>
</evidence>